<keyword evidence="1" id="KW-0813">Transport</keyword>
<dbReference type="InterPro" id="IPR017871">
    <property type="entry name" value="ABC_transporter-like_CS"/>
</dbReference>
<dbReference type="InterPro" id="IPR027417">
    <property type="entry name" value="P-loop_NTPase"/>
</dbReference>
<evidence type="ECO:0000256" key="1">
    <source>
        <dbReference type="ARBA" id="ARBA00022448"/>
    </source>
</evidence>
<dbReference type="Proteomes" id="UP000245999">
    <property type="component" value="Chromosome"/>
</dbReference>
<dbReference type="AlphaFoldDB" id="A0A2Z3GKI6"/>
<dbReference type="OrthoDB" id="9782239at2"/>
<keyword evidence="3" id="KW-0067">ATP-binding</keyword>
<keyword evidence="2" id="KW-0547">Nucleotide-binding</keyword>
<reference evidence="6" key="1">
    <citation type="submission" date="2018-04" db="EMBL/GenBank/DDBJ databases">
        <title>Complete genome of Antarctic heterotrophic bacterium Hymenobacter nivis.</title>
        <authorList>
            <person name="Terashima M."/>
        </authorList>
    </citation>
    <scope>NUCLEOTIDE SEQUENCE [LARGE SCALE GENOMIC DNA]</scope>
    <source>
        <strain evidence="6">NBRC 111535</strain>
    </source>
</reference>
<dbReference type="CDD" id="cd03293">
    <property type="entry name" value="ABC_NrtD_SsuB_transporters"/>
    <property type="match status" value="1"/>
</dbReference>
<dbReference type="PANTHER" id="PTHR42788">
    <property type="entry name" value="TAURINE IMPORT ATP-BINDING PROTEIN-RELATED"/>
    <property type="match status" value="1"/>
</dbReference>
<evidence type="ECO:0000313" key="6">
    <source>
        <dbReference type="Proteomes" id="UP000245999"/>
    </source>
</evidence>
<gene>
    <name evidence="5" type="ORF">DDQ68_13490</name>
</gene>
<evidence type="ECO:0000256" key="2">
    <source>
        <dbReference type="ARBA" id="ARBA00022741"/>
    </source>
</evidence>
<dbReference type="PANTHER" id="PTHR42788:SF19">
    <property type="entry name" value="ALIPHATIC SULFONATES IMPORT ATP-BINDING PROTEIN SSUB 2"/>
    <property type="match status" value="1"/>
</dbReference>
<dbReference type="EMBL" id="CP029145">
    <property type="protein sequence ID" value="AWM33708.1"/>
    <property type="molecule type" value="Genomic_DNA"/>
</dbReference>
<dbReference type="InterPro" id="IPR003593">
    <property type="entry name" value="AAA+_ATPase"/>
</dbReference>
<dbReference type="InterPro" id="IPR003439">
    <property type="entry name" value="ABC_transporter-like_ATP-bd"/>
</dbReference>
<evidence type="ECO:0000259" key="4">
    <source>
        <dbReference type="PROSITE" id="PS50893"/>
    </source>
</evidence>
<dbReference type="RefSeq" id="WP_109656762.1">
    <property type="nucleotide sequence ID" value="NZ_CP029145.1"/>
</dbReference>
<dbReference type="Gene3D" id="3.40.50.300">
    <property type="entry name" value="P-loop containing nucleotide triphosphate hydrolases"/>
    <property type="match status" value="1"/>
</dbReference>
<dbReference type="GO" id="GO:0005524">
    <property type="term" value="F:ATP binding"/>
    <property type="evidence" value="ECO:0007669"/>
    <property type="project" value="UniProtKB-KW"/>
</dbReference>
<feature type="domain" description="ABC transporter" evidence="4">
    <location>
        <begin position="2"/>
        <end position="228"/>
    </location>
</feature>
<dbReference type="GO" id="GO:0016887">
    <property type="term" value="F:ATP hydrolysis activity"/>
    <property type="evidence" value="ECO:0007669"/>
    <property type="project" value="InterPro"/>
</dbReference>
<dbReference type="Pfam" id="PF00005">
    <property type="entry name" value="ABC_tran"/>
    <property type="match status" value="1"/>
</dbReference>
<accession>A0A2Z3GKI6</accession>
<dbReference type="PROSITE" id="PS00211">
    <property type="entry name" value="ABC_TRANSPORTER_1"/>
    <property type="match status" value="1"/>
</dbReference>
<dbReference type="SUPFAM" id="SSF52540">
    <property type="entry name" value="P-loop containing nucleoside triphosphate hydrolases"/>
    <property type="match status" value="1"/>
</dbReference>
<keyword evidence="6" id="KW-1185">Reference proteome</keyword>
<dbReference type="InterPro" id="IPR050166">
    <property type="entry name" value="ABC_transporter_ATP-bind"/>
</dbReference>
<sequence length="242" mass="26180">MLRIEHLGKQFGPQVVALQDVSFQVQPGEIVALVGTSGCGKSTLLRIVAGLEAPSTGRVLIDGAPVAGPHPAVGFLFQEPRLLPWLTVRQNVEFGIAHLPAPERAERSAGALARVGLADFTGAWPRQLSGGMAQRAAIARALVARPNLLLLDEPFSALDPFTKMDLQEHLLSIWADDRPTLVLVTHDLEEALVLADRVVVLRSRPGRVHHTFAVELPRPRRRTAPAFQAQKQQLLEALGVAA</sequence>
<dbReference type="KEGG" id="hnv:DDQ68_13490"/>
<organism evidence="5 6">
    <name type="scientific">Hymenobacter nivis</name>
    <dbReference type="NCBI Taxonomy" id="1850093"/>
    <lineage>
        <taxon>Bacteria</taxon>
        <taxon>Pseudomonadati</taxon>
        <taxon>Bacteroidota</taxon>
        <taxon>Cytophagia</taxon>
        <taxon>Cytophagales</taxon>
        <taxon>Hymenobacteraceae</taxon>
        <taxon>Hymenobacter</taxon>
    </lineage>
</organism>
<name>A0A2Z3GKI6_9BACT</name>
<protein>
    <recommendedName>
        <fullName evidence="4">ABC transporter domain-containing protein</fullName>
    </recommendedName>
</protein>
<evidence type="ECO:0000313" key="5">
    <source>
        <dbReference type="EMBL" id="AWM33708.1"/>
    </source>
</evidence>
<dbReference type="SMART" id="SM00382">
    <property type="entry name" value="AAA"/>
    <property type="match status" value="1"/>
</dbReference>
<proteinExistence type="predicted"/>
<evidence type="ECO:0000256" key="3">
    <source>
        <dbReference type="ARBA" id="ARBA00022840"/>
    </source>
</evidence>
<dbReference type="PROSITE" id="PS50893">
    <property type="entry name" value="ABC_TRANSPORTER_2"/>
    <property type="match status" value="1"/>
</dbReference>